<dbReference type="InterPro" id="IPR029058">
    <property type="entry name" value="AB_hydrolase_fold"/>
</dbReference>
<reference evidence="3" key="1">
    <citation type="submission" date="2017-01" db="EMBL/GenBank/DDBJ databases">
        <authorList>
            <person name="Varghese N."/>
            <person name="Submissions S."/>
        </authorList>
    </citation>
    <scope>NUCLEOTIDE SEQUENCE [LARGE SCALE GENOMIC DNA]</scope>
    <source>
        <strain evidence="3">DSM 21054</strain>
    </source>
</reference>
<dbReference type="InterPro" id="IPR050266">
    <property type="entry name" value="AB_hydrolase_sf"/>
</dbReference>
<dbReference type="Pfam" id="PF00561">
    <property type="entry name" value="Abhydrolase_1"/>
    <property type="match status" value="1"/>
</dbReference>
<name>A0A1N7RHK7_9BACT</name>
<evidence type="ECO:0000313" key="2">
    <source>
        <dbReference type="EMBL" id="SIT34522.1"/>
    </source>
</evidence>
<dbReference type="Proteomes" id="UP000186917">
    <property type="component" value="Unassembled WGS sequence"/>
</dbReference>
<evidence type="ECO:0000259" key="1">
    <source>
        <dbReference type="Pfam" id="PF00561"/>
    </source>
</evidence>
<dbReference type="PANTHER" id="PTHR43798">
    <property type="entry name" value="MONOACYLGLYCEROL LIPASE"/>
    <property type="match status" value="1"/>
</dbReference>
<gene>
    <name evidence="2" type="ORF">SAMN05421788_11714</name>
</gene>
<dbReference type="InterPro" id="IPR000073">
    <property type="entry name" value="AB_hydrolase_1"/>
</dbReference>
<dbReference type="GO" id="GO:0016020">
    <property type="term" value="C:membrane"/>
    <property type="evidence" value="ECO:0007669"/>
    <property type="project" value="TreeGrafter"/>
</dbReference>
<dbReference type="Gene3D" id="3.40.50.1820">
    <property type="entry name" value="alpha/beta hydrolase"/>
    <property type="match status" value="1"/>
</dbReference>
<proteinExistence type="predicted"/>
<evidence type="ECO:0000313" key="3">
    <source>
        <dbReference type="Proteomes" id="UP000186917"/>
    </source>
</evidence>
<dbReference type="AlphaFoldDB" id="A0A1N7RHK7"/>
<dbReference type="STRING" id="477680.SAMN05421788_11714"/>
<organism evidence="2 3">
    <name type="scientific">Filimonas lacunae</name>
    <dbReference type="NCBI Taxonomy" id="477680"/>
    <lineage>
        <taxon>Bacteria</taxon>
        <taxon>Pseudomonadati</taxon>
        <taxon>Bacteroidota</taxon>
        <taxon>Chitinophagia</taxon>
        <taxon>Chitinophagales</taxon>
        <taxon>Chitinophagaceae</taxon>
        <taxon>Filimonas</taxon>
    </lineage>
</organism>
<sequence>MLHGAIGASCQLKTIAGLLASDYDVHLLNFPGHGGEAFPEEAFSIPLFSTSVHHYIQKHQLKHPVIFGYSMGGYVAMHLAKQHPQLIRKIITLGTKFHWDETIANRETKMLNPETIAAKVPVFAAGLEAIHAPNNWREVLQRTTDMLLAMGQSNPLQPEDYKTIQTPVLIMLGDRDKMVTLEETVNTYKNLPNAHLAVLPDTPHPIEQVNAEMINWFIRQ</sequence>
<keyword evidence="3" id="KW-1185">Reference proteome</keyword>
<accession>A0A1N7RHK7</accession>
<dbReference type="PANTHER" id="PTHR43798:SF33">
    <property type="entry name" value="HYDROLASE, PUTATIVE (AFU_ORTHOLOGUE AFUA_2G14860)-RELATED"/>
    <property type="match status" value="1"/>
</dbReference>
<protein>
    <submittedName>
        <fullName evidence="2">Pimeloyl-ACP methyl ester carboxylesterase</fullName>
    </submittedName>
</protein>
<feature type="domain" description="AB hydrolase-1" evidence="1">
    <location>
        <begin position="2"/>
        <end position="102"/>
    </location>
</feature>
<dbReference type="EMBL" id="FTOR01000017">
    <property type="protein sequence ID" value="SIT34522.1"/>
    <property type="molecule type" value="Genomic_DNA"/>
</dbReference>
<dbReference type="SUPFAM" id="SSF53474">
    <property type="entry name" value="alpha/beta-Hydrolases"/>
    <property type="match status" value="1"/>
</dbReference>